<protein>
    <recommendedName>
        <fullName evidence="1">Endospore appendages core domain-containing protein</fullName>
    </recommendedName>
</protein>
<dbReference type="Proteomes" id="UP000289856">
    <property type="component" value="Chromosome"/>
</dbReference>
<name>A0A3T1D1P2_9BACL</name>
<proteinExistence type="predicted"/>
<dbReference type="KEGG" id="cohn:KCTCHS21_13240"/>
<accession>A0A3T1D1P2</accession>
<dbReference type="Pfam" id="PF13157">
    <property type="entry name" value="Enas"/>
    <property type="match status" value="1"/>
</dbReference>
<evidence type="ECO:0000313" key="2">
    <source>
        <dbReference type="EMBL" id="BBI31925.1"/>
    </source>
</evidence>
<evidence type="ECO:0000259" key="1">
    <source>
        <dbReference type="Pfam" id="PF13157"/>
    </source>
</evidence>
<dbReference type="OrthoDB" id="2613186at2"/>
<dbReference type="RefSeq" id="WP_130606084.1">
    <property type="nucleotide sequence ID" value="NZ_AP019400.1"/>
</dbReference>
<dbReference type="EMBL" id="AP019400">
    <property type="protein sequence ID" value="BBI31925.1"/>
    <property type="molecule type" value="Genomic_DNA"/>
</dbReference>
<feature type="domain" description="Endospore appendages core" evidence="1">
    <location>
        <begin position="5"/>
        <end position="100"/>
    </location>
</feature>
<gene>
    <name evidence="2" type="ORF">KCTCHS21_13240</name>
</gene>
<dbReference type="AlphaFoldDB" id="A0A3T1D1P2"/>
<organism evidence="2 3">
    <name type="scientific">Cohnella abietis</name>
    <dbReference type="NCBI Taxonomy" id="2507935"/>
    <lineage>
        <taxon>Bacteria</taxon>
        <taxon>Bacillati</taxon>
        <taxon>Bacillota</taxon>
        <taxon>Bacilli</taxon>
        <taxon>Bacillales</taxon>
        <taxon>Paenibacillaceae</taxon>
        <taxon>Cohnella</taxon>
    </lineage>
</organism>
<sequence length="110" mass="12304">MWDKECCGNFLIQGHQTKSQEIWRAGESICVDLAQISIFNSPSSTSFLEVKITGNEQLSLQVYPGNTSTFTGHNVKTIQVSAKEGDHTYIEGKYCVTTSFRLIEDCCDDE</sequence>
<evidence type="ECO:0000313" key="3">
    <source>
        <dbReference type="Proteomes" id="UP000289856"/>
    </source>
</evidence>
<reference evidence="2 3" key="1">
    <citation type="submission" date="2019-01" db="EMBL/GenBank/DDBJ databases">
        <title>Complete genome sequence of Cohnella hallensis HS21 isolated from Korean fir (Abies koreana) rhizospheric soil.</title>
        <authorList>
            <person name="Jiang L."/>
            <person name="Kang S.W."/>
            <person name="Kim S."/>
            <person name="Jung J."/>
            <person name="Kim C.Y."/>
            <person name="Kim D.H."/>
            <person name="Kim S.W."/>
            <person name="Lee J."/>
        </authorList>
    </citation>
    <scope>NUCLEOTIDE SEQUENCE [LARGE SCALE GENOMIC DNA]</scope>
    <source>
        <strain evidence="2 3">HS21</strain>
    </source>
</reference>
<keyword evidence="3" id="KW-1185">Reference proteome</keyword>
<dbReference type="InterPro" id="IPR025055">
    <property type="entry name" value="Ena_core"/>
</dbReference>